<dbReference type="EMBL" id="JACCFO010000001">
    <property type="protein sequence ID" value="NYI97455.1"/>
    <property type="molecule type" value="Genomic_DNA"/>
</dbReference>
<dbReference type="CDD" id="cd10146">
    <property type="entry name" value="LabA_like_C"/>
    <property type="match status" value="1"/>
</dbReference>
<accession>A0A853BRV2</accession>
<reference evidence="2 3" key="1">
    <citation type="submission" date="2020-07" db="EMBL/GenBank/DDBJ databases">
        <title>Sequencing the genomes of 1000 actinobacteria strains.</title>
        <authorList>
            <person name="Klenk H.-P."/>
        </authorList>
    </citation>
    <scope>NUCLEOTIDE SEQUENCE [LARGE SCALE GENOMIC DNA]</scope>
    <source>
        <strain evidence="2 3">DSM 45927</strain>
    </source>
</reference>
<dbReference type="InterPro" id="IPR025605">
    <property type="entry name" value="OST-HTH/LOTUS_dom"/>
</dbReference>
<dbReference type="GO" id="GO:0004540">
    <property type="term" value="F:RNA nuclease activity"/>
    <property type="evidence" value="ECO:0007669"/>
    <property type="project" value="InterPro"/>
</dbReference>
<evidence type="ECO:0000259" key="1">
    <source>
        <dbReference type="PROSITE" id="PS51644"/>
    </source>
</evidence>
<proteinExistence type="predicted"/>
<dbReference type="RefSeq" id="WP_179768800.1">
    <property type="nucleotide sequence ID" value="NZ_JACCFO010000001.1"/>
</dbReference>
<evidence type="ECO:0000313" key="2">
    <source>
        <dbReference type="EMBL" id="NYI97455.1"/>
    </source>
</evidence>
<dbReference type="Gene3D" id="3.30.420.610">
    <property type="entry name" value="LOTUS domain-like"/>
    <property type="match status" value="1"/>
</dbReference>
<dbReference type="PANTHER" id="PTHR35811">
    <property type="entry name" value="SLR1870 PROTEIN"/>
    <property type="match status" value="1"/>
</dbReference>
<dbReference type="Pfam" id="PF12872">
    <property type="entry name" value="OST-HTH"/>
    <property type="match status" value="1"/>
</dbReference>
<dbReference type="AlphaFoldDB" id="A0A853BRV2"/>
<dbReference type="Proteomes" id="UP000575985">
    <property type="component" value="Unassembled WGS sequence"/>
</dbReference>
<name>A0A853BRV2_9ACTN</name>
<dbReference type="Gene3D" id="3.40.50.1010">
    <property type="entry name" value="5'-nuclease"/>
    <property type="match status" value="1"/>
</dbReference>
<sequence length="249" mass="26880">MGDVERQVAVFIDFENLVCGAPQGAGGADPVPADALGRLCRYYGNAAIRVAYADWSRFGGHQHKLAMNGIDMIHIAPAGAAGKNGADIRMAVDAVETVFIHPALEVFVLVTGDSDYSALVGRLREHGKYVVGVGTESNASRRLVSVCSEYKYWGTLVAEVDPAVRPVRDAAFRLEAAEALLLRAFEEATTDTPTAASLKSRMRLLDPTFDERNHGFRNFRDFLAAFPQHVRPVGHSGADITLARVPVAS</sequence>
<evidence type="ECO:0000313" key="3">
    <source>
        <dbReference type="Proteomes" id="UP000575985"/>
    </source>
</evidence>
<dbReference type="PROSITE" id="PS51644">
    <property type="entry name" value="HTH_OST"/>
    <property type="match status" value="1"/>
</dbReference>
<protein>
    <recommendedName>
        <fullName evidence="1">HTH OST-type domain-containing protein</fullName>
    </recommendedName>
</protein>
<comment type="caution">
    <text evidence="2">The sequence shown here is derived from an EMBL/GenBank/DDBJ whole genome shotgun (WGS) entry which is preliminary data.</text>
</comment>
<dbReference type="Pfam" id="PF01936">
    <property type="entry name" value="NYN"/>
    <property type="match status" value="1"/>
</dbReference>
<dbReference type="CDD" id="cd11297">
    <property type="entry name" value="PIN_LabA-like_N_1"/>
    <property type="match status" value="1"/>
</dbReference>
<gene>
    <name evidence="2" type="ORF">HNR12_003732</name>
</gene>
<keyword evidence="3" id="KW-1185">Reference proteome</keyword>
<feature type="domain" description="HTH OST-type" evidence="1">
    <location>
        <begin position="173"/>
        <end position="246"/>
    </location>
</feature>
<dbReference type="PANTHER" id="PTHR35811:SF1">
    <property type="entry name" value="HTH OST-TYPE DOMAIN-CONTAINING PROTEIN"/>
    <property type="match status" value="1"/>
</dbReference>
<dbReference type="InterPro" id="IPR041966">
    <property type="entry name" value="LOTUS-like"/>
</dbReference>
<organism evidence="2 3">
    <name type="scientific">Streptomonospora nanhaiensis</name>
    <dbReference type="NCBI Taxonomy" id="1323731"/>
    <lineage>
        <taxon>Bacteria</taxon>
        <taxon>Bacillati</taxon>
        <taxon>Actinomycetota</taxon>
        <taxon>Actinomycetes</taxon>
        <taxon>Streptosporangiales</taxon>
        <taxon>Nocardiopsidaceae</taxon>
        <taxon>Streptomonospora</taxon>
    </lineage>
</organism>
<dbReference type="InterPro" id="IPR021139">
    <property type="entry name" value="NYN"/>
</dbReference>